<dbReference type="PANTHER" id="PTHR30269">
    <property type="entry name" value="TRANSMEMBRANE PROTEIN YFCA"/>
    <property type="match status" value="1"/>
</dbReference>
<dbReference type="STRING" id="223184.AS25_10470"/>
<feature type="transmembrane region" description="Helical" evidence="8">
    <location>
        <begin position="70"/>
        <end position="88"/>
    </location>
</feature>
<evidence type="ECO:0000256" key="2">
    <source>
        <dbReference type="ARBA" id="ARBA00009142"/>
    </source>
</evidence>
<evidence type="ECO:0000256" key="3">
    <source>
        <dbReference type="ARBA" id="ARBA00022448"/>
    </source>
</evidence>
<keyword evidence="4 8" id="KW-1003">Cell membrane</keyword>
<keyword evidence="3" id="KW-0813">Transport</keyword>
<feature type="transmembrane region" description="Helical" evidence="8">
    <location>
        <begin position="226"/>
        <end position="248"/>
    </location>
</feature>
<reference evidence="9 10" key="1">
    <citation type="submission" date="2014-09" db="EMBL/GenBank/DDBJ databases">
        <title>High-quality draft genome sequence of Kocuria marina SO9-6, an actinobacterium isolated from a copper mine.</title>
        <authorList>
            <person name="Castro D.B."/>
            <person name="Pereira L.B."/>
            <person name="Silva M.V."/>
            <person name="Silva B.P."/>
            <person name="Zanardi B.R."/>
            <person name="Carlos C."/>
            <person name="Belgini D.R."/>
            <person name="Limache E.G."/>
            <person name="Lacerda G.V."/>
            <person name="Nery M.B."/>
            <person name="Gomes M.B."/>
            <person name="Souza S."/>
            <person name="Silva T.M."/>
            <person name="Rodrigues V.D."/>
            <person name="Paulino L.C."/>
            <person name="Vicentini R."/>
            <person name="Ferraz L.F."/>
            <person name="Ottoboni L.M."/>
        </authorList>
    </citation>
    <scope>NUCLEOTIDE SEQUENCE [LARGE SCALE GENOMIC DNA]</scope>
    <source>
        <strain evidence="9 10">SO9-6</strain>
    </source>
</reference>
<evidence type="ECO:0000313" key="10">
    <source>
        <dbReference type="Proteomes" id="UP000030664"/>
    </source>
</evidence>
<organism evidence="9 10">
    <name type="scientific">Kocuria marina</name>
    <dbReference type="NCBI Taxonomy" id="223184"/>
    <lineage>
        <taxon>Bacteria</taxon>
        <taxon>Bacillati</taxon>
        <taxon>Actinomycetota</taxon>
        <taxon>Actinomycetes</taxon>
        <taxon>Micrococcales</taxon>
        <taxon>Micrococcaceae</taxon>
        <taxon>Kocuria</taxon>
    </lineage>
</organism>
<dbReference type="InterPro" id="IPR002781">
    <property type="entry name" value="TM_pro_TauE-like"/>
</dbReference>
<dbReference type="InterPro" id="IPR052017">
    <property type="entry name" value="TSUP"/>
</dbReference>
<keyword evidence="5 8" id="KW-0812">Transmembrane</keyword>
<evidence type="ECO:0000256" key="8">
    <source>
        <dbReference type="RuleBase" id="RU363041"/>
    </source>
</evidence>
<dbReference type="PANTHER" id="PTHR30269:SF37">
    <property type="entry name" value="MEMBRANE TRANSPORTER PROTEIN"/>
    <property type="match status" value="1"/>
</dbReference>
<feature type="transmembrane region" description="Helical" evidence="8">
    <location>
        <begin position="94"/>
        <end position="113"/>
    </location>
</feature>
<name>A0A0B0DCG6_9MICC</name>
<comment type="caution">
    <text evidence="9">The sequence shown here is derived from an EMBL/GenBank/DDBJ whole genome shotgun (WGS) entry which is preliminary data.</text>
</comment>
<protein>
    <recommendedName>
        <fullName evidence="8">Probable membrane transporter protein</fullName>
    </recommendedName>
</protein>
<proteinExistence type="inferred from homology"/>
<evidence type="ECO:0000256" key="1">
    <source>
        <dbReference type="ARBA" id="ARBA00004651"/>
    </source>
</evidence>
<accession>A0A0B0DCG6</accession>
<feature type="transmembrane region" description="Helical" evidence="8">
    <location>
        <begin position="32"/>
        <end position="58"/>
    </location>
</feature>
<feature type="transmembrane region" description="Helical" evidence="8">
    <location>
        <begin position="187"/>
        <end position="214"/>
    </location>
</feature>
<feature type="transmembrane region" description="Helical" evidence="8">
    <location>
        <begin position="125"/>
        <end position="150"/>
    </location>
</feature>
<dbReference type="AlphaFoldDB" id="A0A0B0DCG6"/>
<gene>
    <name evidence="9" type="ORF">AS25_10470</name>
</gene>
<keyword evidence="6 8" id="KW-1133">Transmembrane helix</keyword>
<sequence>MSILIAALLAVLVGTVLQRVSGTGVGLVVAPVLSLIMGPGPGVLATNAATTCSGFLITLSVRRLVEWRHAAVLVASAVPGIVAGALVVRWVPSAWLQVAVGAVVLAGLAVTRFSPATPELSRRKAMVPAGVIGGFFNSTAGVAAPAMVIYSRVTRWDQHRFAATMQPVFMSMGALSVVSKLAAGVHFALPVPAVVAVGALVLTVLAGIAVGTWLSRHLTKTTAQKLAMALAAAGGVVVLLRGAASLALG</sequence>
<comment type="similarity">
    <text evidence="2 8">Belongs to the 4-toluene sulfonate uptake permease (TSUP) (TC 2.A.102) family.</text>
</comment>
<dbReference type="Pfam" id="PF01925">
    <property type="entry name" value="TauE"/>
    <property type="match status" value="1"/>
</dbReference>
<evidence type="ECO:0000256" key="7">
    <source>
        <dbReference type="ARBA" id="ARBA00023136"/>
    </source>
</evidence>
<dbReference type="EMBL" id="JROM01000045">
    <property type="protein sequence ID" value="KHE73842.1"/>
    <property type="molecule type" value="Genomic_DNA"/>
</dbReference>
<comment type="subcellular location">
    <subcellularLocation>
        <location evidence="1 8">Cell membrane</location>
        <topology evidence="1 8">Multi-pass membrane protein</topology>
    </subcellularLocation>
</comment>
<dbReference type="GO" id="GO:0005886">
    <property type="term" value="C:plasma membrane"/>
    <property type="evidence" value="ECO:0007669"/>
    <property type="project" value="UniProtKB-SubCell"/>
</dbReference>
<evidence type="ECO:0000256" key="4">
    <source>
        <dbReference type="ARBA" id="ARBA00022475"/>
    </source>
</evidence>
<evidence type="ECO:0000256" key="5">
    <source>
        <dbReference type="ARBA" id="ARBA00022692"/>
    </source>
</evidence>
<dbReference type="eggNOG" id="COG0730">
    <property type="taxonomic scope" value="Bacteria"/>
</dbReference>
<keyword evidence="7 8" id="KW-0472">Membrane</keyword>
<dbReference type="RefSeq" id="WP_035964926.1">
    <property type="nucleotide sequence ID" value="NZ_JROM01000045.1"/>
</dbReference>
<evidence type="ECO:0000313" key="9">
    <source>
        <dbReference type="EMBL" id="KHE73842.1"/>
    </source>
</evidence>
<dbReference type="Proteomes" id="UP000030664">
    <property type="component" value="Unassembled WGS sequence"/>
</dbReference>
<evidence type="ECO:0000256" key="6">
    <source>
        <dbReference type="ARBA" id="ARBA00022989"/>
    </source>
</evidence>